<keyword evidence="1" id="KW-1133">Transmembrane helix</keyword>
<dbReference type="Proteomes" id="UP000663852">
    <property type="component" value="Unassembled WGS sequence"/>
</dbReference>
<dbReference type="AlphaFoldDB" id="A0A814Q3Q9"/>
<keyword evidence="1" id="KW-0812">Transmembrane</keyword>
<organism evidence="3 5">
    <name type="scientific">Adineta ricciae</name>
    <name type="common">Rotifer</name>
    <dbReference type="NCBI Taxonomy" id="249248"/>
    <lineage>
        <taxon>Eukaryota</taxon>
        <taxon>Metazoa</taxon>
        <taxon>Spiralia</taxon>
        <taxon>Gnathifera</taxon>
        <taxon>Rotifera</taxon>
        <taxon>Eurotatoria</taxon>
        <taxon>Bdelloidea</taxon>
        <taxon>Adinetida</taxon>
        <taxon>Adinetidae</taxon>
        <taxon>Adineta</taxon>
    </lineage>
</organism>
<evidence type="ECO:0000313" key="3">
    <source>
        <dbReference type="EMBL" id="CAF1114101.1"/>
    </source>
</evidence>
<dbReference type="Proteomes" id="UP000663828">
    <property type="component" value="Unassembled WGS sequence"/>
</dbReference>
<reference evidence="3" key="1">
    <citation type="submission" date="2021-02" db="EMBL/GenBank/DDBJ databases">
        <authorList>
            <person name="Nowell W R."/>
        </authorList>
    </citation>
    <scope>NUCLEOTIDE SEQUENCE</scope>
</reference>
<evidence type="ECO:0000313" key="2">
    <source>
        <dbReference type="EMBL" id="CAF0979397.1"/>
    </source>
</evidence>
<feature type="transmembrane region" description="Helical" evidence="1">
    <location>
        <begin position="84"/>
        <end position="106"/>
    </location>
</feature>
<dbReference type="EMBL" id="CAJNOJ010000102">
    <property type="protein sequence ID" value="CAF1114101.1"/>
    <property type="molecule type" value="Genomic_DNA"/>
</dbReference>
<evidence type="ECO:0000256" key="1">
    <source>
        <dbReference type="SAM" id="Phobius"/>
    </source>
</evidence>
<keyword evidence="4" id="KW-1185">Reference proteome</keyword>
<sequence length="199" mass="22351">MMMTVDLLNRRLSYVGAFFAFAAVVLGVIALATNYWTMVGVRTPSAAITTVNGTHLVSENFDWTWRGLFYFCMSRDNNECRFSFMPSVFILCLIGLMFVLVGGIFLCWDMFKISDRRFIIPMLFFIACVLMTAGVFEYATWQNLNSHSSRMMIAAMVFVYSALPIAAFIAGRYSVFDRFGANGHVSNGQKYVATATNGN</sequence>
<dbReference type="EMBL" id="CAJNOR010000678">
    <property type="protein sequence ID" value="CAF0979397.1"/>
    <property type="molecule type" value="Genomic_DNA"/>
</dbReference>
<comment type="caution">
    <text evidence="3">The sequence shown here is derived from an EMBL/GenBank/DDBJ whole genome shotgun (WGS) entry which is preliminary data.</text>
</comment>
<feature type="transmembrane region" description="Helical" evidence="1">
    <location>
        <begin position="151"/>
        <end position="170"/>
    </location>
</feature>
<proteinExistence type="predicted"/>
<evidence type="ECO:0000313" key="4">
    <source>
        <dbReference type="Proteomes" id="UP000663828"/>
    </source>
</evidence>
<keyword evidence="1" id="KW-0472">Membrane</keyword>
<evidence type="ECO:0000313" key="5">
    <source>
        <dbReference type="Proteomes" id="UP000663852"/>
    </source>
</evidence>
<accession>A0A814Q3Q9</accession>
<dbReference type="OrthoDB" id="10036998at2759"/>
<gene>
    <name evidence="3" type="ORF">EDS130_LOCUS20688</name>
    <name evidence="2" type="ORF">XAT740_LOCUS12100</name>
</gene>
<feature type="transmembrane region" description="Helical" evidence="1">
    <location>
        <begin position="12"/>
        <end position="36"/>
    </location>
</feature>
<protein>
    <submittedName>
        <fullName evidence="3">Uncharacterized protein</fullName>
    </submittedName>
</protein>
<feature type="transmembrane region" description="Helical" evidence="1">
    <location>
        <begin position="118"/>
        <end position="139"/>
    </location>
</feature>
<name>A0A814Q3Q9_ADIRI</name>